<sequence>MKSTLRVLIPALLLVWAQANDKEAECKGLKKTIHPDQLHAVEGSWVLVWAVSDGPNGQTLIPNITSQHLTLHLLDSKTVHYDENNFYRAQKWNCSHFVLNATVVDGNDEDDFKLESDGGIAQFEGKEGPIPDNVTLSFYPSCPHCLDMVYRSNNWDNFLLIYSE</sequence>
<feature type="chain" id="PRO_5034295854" evidence="1">
    <location>
        <begin position="20"/>
        <end position="164"/>
    </location>
</feature>
<dbReference type="InterPro" id="IPR012674">
    <property type="entry name" value="Calycin"/>
</dbReference>
<dbReference type="Proteomes" id="UP000694523">
    <property type="component" value="Unplaced"/>
</dbReference>
<keyword evidence="3" id="KW-1185">Reference proteome</keyword>
<keyword evidence="1" id="KW-0732">Signal</keyword>
<dbReference type="Ensembl" id="ENSNMLT00000029392.1">
    <property type="protein sequence ID" value="ENSNMLP00000026306.1"/>
    <property type="gene ID" value="ENSNMLG00000016769.1"/>
</dbReference>
<dbReference type="Gene3D" id="2.40.128.20">
    <property type="match status" value="1"/>
</dbReference>
<evidence type="ECO:0000256" key="1">
    <source>
        <dbReference type="SAM" id="SignalP"/>
    </source>
</evidence>
<accession>A0A8C6WRD5</accession>
<evidence type="ECO:0000313" key="3">
    <source>
        <dbReference type="Proteomes" id="UP000694523"/>
    </source>
</evidence>
<organism evidence="2 3">
    <name type="scientific">Neogobius melanostomus</name>
    <name type="common">round goby</name>
    <dbReference type="NCBI Taxonomy" id="47308"/>
    <lineage>
        <taxon>Eukaryota</taxon>
        <taxon>Metazoa</taxon>
        <taxon>Chordata</taxon>
        <taxon>Craniata</taxon>
        <taxon>Vertebrata</taxon>
        <taxon>Euteleostomi</taxon>
        <taxon>Actinopterygii</taxon>
        <taxon>Neopterygii</taxon>
        <taxon>Teleostei</taxon>
        <taxon>Neoteleostei</taxon>
        <taxon>Acanthomorphata</taxon>
        <taxon>Gobiaria</taxon>
        <taxon>Gobiiformes</taxon>
        <taxon>Gobioidei</taxon>
        <taxon>Gobiidae</taxon>
        <taxon>Benthophilinae</taxon>
        <taxon>Neogobiini</taxon>
        <taxon>Neogobius</taxon>
    </lineage>
</organism>
<feature type="signal peptide" evidence="1">
    <location>
        <begin position="1"/>
        <end position="19"/>
    </location>
</feature>
<protein>
    <submittedName>
        <fullName evidence="2">Uncharacterized protein</fullName>
    </submittedName>
</protein>
<reference evidence="2" key="2">
    <citation type="submission" date="2025-09" db="UniProtKB">
        <authorList>
            <consortium name="Ensembl"/>
        </authorList>
    </citation>
    <scope>IDENTIFICATION</scope>
</reference>
<name>A0A8C6WRD5_9GOBI</name>
<dbReference type="AlphaFoldDB" id="A0A8C6WRD5"/>
<proteinExistence type="predicted"/>
<reference evidence="2" key="1">
    <citation type="submission" date="2025-08" db="UniProtKB">
        <authorList>
            <consortium name="Ensembl"/>
        </authorList>
    </citation>
    <scope>IDENTIFICATION</scope>
</reference>
<evidence type="ECO:0000313" key="2">
    <source>
        <dbReference type="Ensembl" id="ENSNMLP00000026306.1"/>
    </source>
</evidence>